<evidence type="ECO:0000256" key="4">
    <source>
        <dbReference type="ARBA" id="ARBA00023136"/>
    </source>
</evidence>
<keyword evidence="3 5" id="KW-1133">Transmembrane helix</keyword>
<dbReference type="PANTHER" id="PTHR31851">
    <property type="entry name" value="FE(2+)/MN(2+) TRANSPORTER PCL1"/>
    <property type="match status" value="1"/>
</dbReference>
<proteinExistence type="predicted"/>
<keyword evidence="7" id="KW-1185">Reference proteome</keyword>
<evidence type="ECO:0000256" key="2">
    <source>
        <dbReference type="ARBA" id="ARBA00022692"/>
    </source>
</evidence>
<comment type="subcellular location">
    <subcellularLocation>
        <location evidence="1">Endomembrane system</location>
        <topology evidence="1">Multi-pass membrane protein</topology>
    </subcellularLocation>
</comment>
<evidence type="ECO:0000313" key="6">
    <source>
        <dbReference type="EMBL" id="WFM84075.1"/>
    </source>
</evidence>
<sequence>MAVLDQPLFVEDIPATSETDFPVIEPRSIGGKLNWLRAGVLGANDGIVSIAGLVTGVSGASLSGHALLAAGIAGVGAGALSMAAGEYVSVSTQRDSERAAIARQRVFIDSDPAGAQRKLAGMIAGRGISKPMAANIAREFSARDPYEAHAHYEFGLAADELTNPWHAALASMLAFVVGSIIPMAAILLSPASFSVATTVIAVSIALAITGAVSASLGDAPIMPAIIRNILWGNAAMWVTYGVGYLVGSPVA</sequence>
<evidence type="ECO:0000256" key="3">
    <source>
        <dbReference type="ARBA" id="ARBA00022989"/>
    </source>
</evidence>
<feature type="transmembrane region" description="Helical" evidence="5">
    <location>
        <begin position="167"/>
        <end position="187"/>
    </location>
</feature>
<dbReference type="Proteomes" id="UP001215216">
    <property type="component" value="Chromosome"/>
</dbReference>
<dbReference type="RefSeq" id="WP_278013470.1">
    <property type="nucleotide sequence ID" value="NZ_CP121208.1"/>
</dbReference>
<gene>
    <name evidence="6" type="ORF">P7079_03620</name>
</gene>
<dbReference type="CDD" id="cd02432">
    <property type="entry name" value="Nodulin-21_like_1"/>
    <property type="match status" value="1"/>
</dbReference>
<evidence type="ECO:0000256" key="1">
    <source>
        <dbReference type="ARBA" id="ARBA00004127"/>
    </source>
</evidence>
<keyword evidence="4 5" id="KW-0472">Membrane</keyword>
<accession>A0ABY8G1H9</accession>
<feature type="transmembrane region" description="Helical" evidence="5">
    <location>
        <begin position="229"/>
        <end position="247"/>
    </location>
</feature>
<dbReference type="EMBL" id="CP121208">
    <property type="protein sequence ID" value="WFM84075.1"/>
    <property type="molecule type" value="Genomic_DNA"/>
</dbReference>
<organism evidence="6 7">
    <name type="scientific">Arcanobacterium canis</name>
    <dbReference type="NCBI Taxonomy" id="999183"/>
    <lineage>
        <taxon>Bacteria</taxon>
        <taxon>Bacillati</taxon>
        <taxon>Actinomycetota</taxon>
        <taxon>Actinomycetes</taxon>
        <taxon>Actinomycetales</taxon>
        <taxon>Actinomycetaceae</taxon>
        <taxon>Arcanobacterium</taxon>
    </lineage>
</organism>
<evidence type="ECO:0000313" key="7">
    <source>
        <dbReference type="Proteomes" id="UP001215216"/>
    </source>
</evidence>
<reference evidence="6 7" key="1">
    <citation type="submission" date="2023-03" db="EMBL/GenBank/DDBJ databases">
        <title>Complete genome of Arcanobacterium canis strain DSM 25104 isolated in 2010 from a canine otitis externa in Germany.</title>
        <authorList>
            <person name="Borowiak M."/>
            <person name="Kreitlow A."/>
            <person name="Malorny B."/>
            <person name="Laemmler C."/>
            <person name="Prenger-Berninghoff E."/>
            <person name="Ploetz M."/>
            <person name="Abdulmawjood A."/>
        </authorList>
    </citation>
    <scope>NUCLEOTIDE SEQUENCE [LARGE SCALE GENOMIC DNA]</scope>
    <source>
        <strain evidence="6 7">DSM 25104</strain>
    </source>
</reference>
<feature type="transmembrane region" description="Helical" evidence="5">
    <location>
        <begin position="193"/>
        <end position="217"/>
    </location>
</feature>
<keyword evidence="2 5" id="KW-0812">Transmembrane</keyword>
<dbReference type="Pfam" id="PF01988">
    <property type="entry name" value="VIT1"/>
    <property type="match status" value="1"/>
</dbReference>
<protein>
    <submittedName>
        <fullName evidence="6">VIT family protein</fullName>
    </submittedName>
</protein>
<name>A0ABY8G1H9_9ACTO</name>
<evidence type="ECO:0000256" key="5">
    <source>
        <dbReference type="SAM" id="Phobius"/>
    </source>
</evidence>
<dbReference type="InterPro" id="IPR008217">
    <property type="entry name" value="Ccc1_fam"/>
</dbReference>